<dbReference type="InterPro" id="IPR001750">
    <property type="entry name" value="ND/Mrp_TM"/>
</dbReference>
<feature type="transmembrane region" description="Helical" evidence="8">
    <location>
        <begin position="77"/>
        <end position="101"/>
    </location>
</feature>
<comment type="similarity">
    <text evidence="2">Belongs to the CPA3 antiporters (TC 2.A.63) subunit D family.</text>
</comment>
<evidence type="ECO:0000256" key="2">
    <source>
        <dbReference type="ARBA" id="ARBA00005346"/>
    </source>
</evidence>
<evidence type="ECO:0000256" key="4">
    <source>
        <dbReference type="ARBA" id="ARBA00022692"/>
    </source>
</evidence>
<evidence type="ECO:0000256" key="3">
    <source>
        <dbReference type="ARBA" id="ARBA00022475"/>
    </source>
</evidence>
<protein>
    <submittedName>
        <fullName evidence="10">NADH dehydrogenase (Quinone)</fullName>
    </submittedName>
</protein>
<keyword evidence="3" id="KW-1003">Cell membrane</keyword>
<sequence length="328" mass="34547">MGALGSSLLLLGIALIYAVTGTLNLAHLAHLAPQMLNGSVGLVAFALMLIGFGVKAEIFPVNTWVPEVYTTAPARISALLGGIVSKLALLVVLRILVLMYADTTAPLLLLSLGILGVISGELAALRATDLRQVLAYSSIGQLGLVAIAFAIPGDAGVIAGIALALHHALVKPALFMLTEAWGGQLSRLVGAAQVSMLSTLLFLVLALSLVGIPPLPGFWAKFLLLKGALGLDAWYQMAIAVVLIATVIETAYFLRIARLMFQQPTKKQTAEIPHIRELAPALALLVLLFVSVLNVGVIGQSLTAVAEEAADREAYINNTLPRNWLTDN</sequence>
<keyword evidence="11" id="KW-1185">Reference proteome</keyword>
<gene>
    <name evidence="10" type="ORF">THIOM_004849</name>
</gene>
<evidence type="ECO:0000256" key="7">
    <source>
        <dbReference type="RuleBase" id="RU000320"/>
    </source>
</evidence>
<dbReference type="AlphaFoldDB" id="A0A176RUU1"/>
<dbReference type="EMBL" id="LUTY01002774">
    <property type="protein sequence ID" value="OAD19514.1"/>
    <property type="molecule type" value="Genomic_DNA"/>
</dbReference>
<comment type="caution">
    <text evidence="10">The sequence shown here is derived from an EMBL/GenBank/DDBJ whole genome shotgun (WGS) entry which is preliminary data.</text>
</comment>
<dbReference type="Pfam" id="PF00361">
    <property type="entry name" value="Proton_antipo_M"/>
    <property type="match status" value="1"/>
</dbReference>
<evidence type="ECO:0000259" key="9">
    <source>
        <dbReference type="Pfam" id="PF00361"/>
    </source>
</evidence>
<comment type="subcellular location">
    <subcellularLocation>
        <location evidence="1">Cell membrane</location>
        <topology evidence="1">Multi-pass membrane protein</topology>
    </subcellularLocation>
    <subcellularLocation>
        <location evidence="7">Membrane</location>
        <topology evidence="7">Multi-pass membrane protein</topology>
    </subcellularLocation>
</comment>
<reference evidence="10 11" key="1">
    <citation type="submission" date="2016-05" db="EMBL/GenBank/DDBJ databases">
        <title>Single-cell genome of chain-forming Candidatus Thiomargarita nelsonii and comparison to other large sulfur-oxidizing bacteria.</title>
        <authorList>
            <person name="Winkel M."/>
            <person name="Salman V."/>
            <person name="Woyke T."/>
            <person name="Schulz-Vogt H."/>
            <person name="Richter M."/>
            <person name="Flood B."/>
            <person name="Bailey J."/>
            <person name="Amann R."/>
            <person name="Mussmann M."/>
        </authorList>
    </citation>
    <scope>NUCLEOTIDE SEQUENCE [LARGE SCALE GENOMIC DNA]</scope>
    <source>
        <strain evidence="10 11">THI036</strain>
    </source>
</reference>
<keyword evidence="5 8" id="KW-1133">Transmembrane helix</keyword>
<name>A0A176RUU1_9GAMM</name>
<dbReference type="InterPro" id="IPR050586">
    <property type="entry name" value="CPA3_Na-H_Antiporter_D"/>
</dbReference>
<dbReference type="Proteomes" id="UP000076962">
    <property type="component" value="Unassembled WGS sequence"/>
</dbReference>
<feature type="domain" description="NADH:quinone oxidoreductase/Mrp antiporter transmembrane" evidence="9">
    <location>
        <begin position="2"/>
        <end position="243"/>
    </location>
</feature>
<feature type="transmembrane region" description="Helical" evidence="8">
    <location>
        <begin position="189"/>
        <end position="213"/>
    </location>
</feature>
<dbReference type="PANTHER" id="PTHR42703:SF1">
    <property type="entry name" value="NA(+)_H(+) ANTIPORTER SUBUNIT D1"/>
    <property type="match status" value="1"/>
</dbReference>
<evidence type="ECO:0000313" key="10">
    <source>
        <dbReference type="EMBL" id="OAD19514.1"/>
    </source>
</evidence>
<feature type="transmembrane region" description="Helical" evidence="8">
    <location>
        <begin position="233"/>
        <end position="257"/>
    </location>
</feature>
<evidence type="ECO:0000256" key="1">
    <source>
        <dbReference type="ARBA" id="ARBA00004651"/>
    </source>
</evidence>
<keyword evidence="6 8" id="KW-0472">Membrane</keyword>
<feature type="transmembrane region" description="Helical" evidence="8">
    <location>
        <begin position="42"/>
        <end position="65"/>
    </location>
</feature>
<evidence type="ECO:0000313" key="11">
    <source>
        <dbReference type="Proteomes" id="UP000076962"/>
    </source>
</evidence>
<organism evidence="10 11">
    <name type="scientific">Candidatus Thiomargarita nelsonii</name>
    <dbReference type="NCBI Taxonomy" id="1003181"/>
    <lineage>
        <taxon>Bacteria</taxon>
        <taxon>Pseudomonadati</taxon>
        <taxon>Pseudomonadota</taxon>
        <taxon>Gammaproteobacteria</taxon>
        <taxon>Thiotrichales</taxon>
        <taxon>Thiotrichaceae</taxon>
        <taxon>Thiomargarita</taxon>
    </lineage>
</organism>
<evidence type="ECO:0000256" key="8">
    <source>
        <dbReference type="SAM" id="Phobius"/>
    </source>
</evidence>
<proteinExistence type="inferred from homology"/>
<dbReference type="GO" id="GO:0005886">
    <property type="term" value="C:plasma membrane"/>
    <property type="evidence" value="ECO:0007669"/>
    <property type="project" value="UniProtKB-SubCell"/>
</dbReference>
<feature type="transmembrane region" description="Helical" evidence="8">
    <location>
        <begin position="278"/>
        <end position="298"/>
    </location>
</feature>
<keyword evidence="4 7" id="KW-0812">Transmembrane</keyword>
<evidence type="ECO:0000256" key="6">
    <source>
        <dbReference type="ARBA" id="ARBA00023136"/>
    </source>
</evidence>
<evidence type="ECO:0000256" key="5">
    <source>
        <dbReference type="ARBA" id="ARBA00022989"/>
    </source>
</evidence>
<dbReference type="PANTHER" id="PTHR42703">
    <property type="entry name" value="NADH DEHYDROGENASE"/>
    <property type="match status" value="1"/>
</dbReference>
<feature type="transmembrane region" description="Helical" evidence="8">
    <location>
        <begin position="107"/>
        <end position="126"/>
    </location>
</feature>
<accession>A0A176RUU1</accession>